<evidence type="ECO:0000256" key="2">
    <source>
        <dbReference type="ARBA" id="ARBA00005679"/>
    </source>
</evidence>
<dbReference type="EMBL" id="JARBJD010000222">
    <property type="protein sequence ID" value="KAK2946645.1"/>
    <property type="molecule type" value="Genomic_DNA"/>
</dbReference>
<dbReference type="InterPro" id="IPR004911">
    <property type="entry name" value="Interferon-induced_GILT"/>
</dbReference>
<dbReference type="Pfam" id="PF03227">
    <property type="entry name" value="GILT"/>
    <property type="match status" value="1"/>
</dbReference>
<evidence type="ECO:0000256" key="3">
    <source>
        <dbReference type="ARBA" id="ARBA00022525"/>
    </source>
</evidence>
<dbReference type="GO" id="GO:0016491">
    <property type="term" value="F:oxidoreductase activity"/>
    <property type="evidence" value="ECO:0007669"/>
    <property type="project" value="UniProtKB-KW"/>
</dbReference>
<keyword evidence="4 6" id="KW-0732">Signal</keyword>
<reference evidence="7 8" key="1">
    <citation type="journal article" date="2022" name="bioRxiv">
        <title>Genomics of Preaxostyla Flagellates Illuminates Evolutionary Transitions and the Path Towards Mitochondrial Loss.</title>
        <authorList>
            <person name="Novak L.V.F."/>
            <person name="Treitli S.C."/>
            <person name="Pyrih J."/>
            <person name="Halakuc P."/>
            <person name="Pipaliya S.V."/>
            <person name="Vacek V."/>
            <person name="Brzon O."/>
            <person name="Soukal P."/>
            <person name="Eme L."/>
            <person name="Dacks J.B."/>
            <person name="Karnkowska A."/>
            <person name="Elias M."/>
            <person name="Hampl V."/>
        </authorList>
    </citation>
    <scope>NUCLEOTIDE SEQUENCE [LARGE SCALE GENOMIC DNA]</scope>
    <source>
        <strain evidence="7">NAU3</strain>
        <tissue evidence="7">Gut</tissue>
    </source>
</reference>
<comment type="subcellular location">
    <subcellularLocation>
        <location evidence="1">Secreted</location>
    </subcellularLocation>
</comment>
<name>A0ABQ9X8Y3_9EUKA</name>
<keyword evidence="7" id="KW-0560">Oxidoreductase</keyword>
<sequence>MLLLIFVATSAALPVNITMATESLCPDCVRAFKNQLSRVFSSNLEKIAYLDLLPYGNAKETQNGSRYIFTCQHGEPECYLNHIDLCAMHLANNRQYIYFPFVHCLYTTENPLQNVDTCHRKVRYPIPLADIEACAKGDLGNLLMHEIAQRTDKLNPPKKYVPYFMIDGVHTEDLQKECEADLVKVVCDHYTGTKPAECS</sequence>
<dbReference type="EC" id="1.8.-.-" evidence="7"/>
<evidence type="ECO:0000256" key="5">
    <source>
        <dbReference type="ARBA" id="ARBA00023180"/>
    </source>
</evidence>
<comment type="similarity">
    <text evidence="2">Belongs to the GILT family.</text>
</comment>
<evidence type="ECO:0000313" key="8">
    <source>
        <dbReference type="Proteomes" id="UP001281761"/>
    </source>
</evidence>
<gene>
    <name evidence="7" type="ORF">BLNAU_18397</name>
</gene>
<organism evidence="7 8">
    <name type="scientific">Blattamonas nauphoetae</name>
    <dbReference type="NCBI Taxonomy" id="2049346"/>
    <lineage>
        <taxon>Eukaryota</taxon>
        <taxon>Metamonada</taxon>
        <taxon>Preaxostyla</taxon>
        <taxon>Oxymonadida</taxon>
        <taxon>Blattamonas</taxon>
    </lineage>
</organism>
<feature type="signal peptide" evidence="6">
    <location>
        <begin position="1"/>
        <end position="20"/>
    </location>
</feature>
<evidence type="ECO:0000313" key="7">
    <source>
        <dbReference type="EMBL" id="KAK2946645.1"/>
    </source>
</evidence>
<evidence type="ECO:0000256" key="4">
    <source>
        <dbReference type="ARBA" id="ARBA00022729"/>
    </source>
</evidence>
<accession>A0ABQ9X8Y3</accession>
<keyword evidence="8" id="KW-1185">Reference proteome</keyword>
<dbReference type="PANTHER" id="PTHR13234">
    <property type="entry name" value="GAMMA-INTERFERON INDUCIBLE LYSOSOMAL THIOL REDUCTASE GILT"/>
    <property type="match status" value="1"/>
</dbReference>
<evidence type="ECO:0000256" key="6">
    <source>
        <dbReference type="SAM" id="SignalP"/>
    </source>
</evidence>
<dbReference type="Proteomes" id="UP001281761">
    <property type="component" value="Unassembled WGS sequence"/>
</dbReference>
<proteinExistence type="inferred from homology"/>
<dbReference type="PANTHER" id="PTHR13234:SF8">
    <property type="entry name" value="GAMMA-INTERFERON-INDUCIBLE LYSOSOMAL THIOL REDUCTASE"/>
    <property type="match status" value="1"/>
</dbReference>
<comment type="caution">
    <text evidence="7">The sequence shown here is derived from an EMBL/GenBank/DDBJ whole genome shotgun (WGS) entry which is preliminary data.</text>
</comment>
<keyword evidence="5" id="KW-0325">Glycoprotein</keyword>
<keyword evidence="3" id="KW-0964">Secreted</keyword>
<evidence type="ECO:0000256" key="1">
    <source>
        <dbReference type="ARBA" id="ARBA00004613"/>
    </source>
</evidence>
<feature type="chain" id="PRO_5045792918" evidence="6">
    <location>
        <begin position="21"/>
        <end position="199"/>
    </location>
</feature>
<protein>
    <submittedName>
        <fullName evidence="7">Gamma-interferon-inducible lysosomal thiol reductase</fullName>
        <ecNumber evidence="7">1.8.-.-</ecNumber>
    </submittedName>
</protein>